<keyword evidence="1" id="KW-1185">Reference proteome</keyword>
<dbReference type="Proteomes" id="UP000887565">
    <property type="component" value="Unplaced"/>
</dbReference>
<evidence type="ECO:0000313" key="2">
    <source>
        <dbReference type="WBParaSite" id="nRc.2.0.1.t35642-RA"/>
    </source>
</evidence>
<dbReference type="AlphaFoldDB" id="A0A915KAB8"/>
<sequence length="99" mass="10962">MKTKGDKKSTLTQGVSIKCSADIESASDIKCDRTSYQQAPCSSNAGCLDLPELDITSKCQHLVACPSTARAFVLKIHCIMKCNHSKIFKYEHLMDYKCV</sequence>
<reference evidence="2" key="1">
    <citation type="submission" date="2022-11" db="UniProtKB">
        <authorList>
            <consortium name="WormBaseParasite"/>
        </authorList>
    </citation>
    <scope>IDENTIFICATION</scope>
</reference>
<organism evidence="1 2">
    <name type="scientific">Romanomermis culicivorax</name>
    <name type="common">Nematode worm</name>
    <dbReference type="NCBI Taxonomy" id="13658"/>
    <lineage>
        <taxon>Eukaryota</taxon>
        <taxon>Metazoa</taxon>
        <taxon>Ecdysozoa</taxon>
        <taxon>Nematoda</taxon>
        <taxon>Enoplea</taxon>
        <taxon>Dorylaimia</taxon>
        <taxon>Mermithida</taxon>
        <taxon>Mermithoidea</taxon>
        <taxon>Mermithidae</taxon>
        <taxon>Romanomermis</taxon>
    </lineage>
</organism>
<dbReference type="WBParaSite" id="nRc.2.0.1.t35642-RA">
    <property type="protein sequence ID" value="nRc.2.0.1.t35642-RA"/>
    <property type="gene ID" value="nRc.2.0.1.g35642"/>
</dbReference>
<protein>
    <submittedName>
        <fullName evidence="2">Uncharacterized protein</fullName>
    </submittedName>
</protein>
<proteinExistence type="predicted"/>
<evidence type="ECO:0000313" key="1">
    <source>
        <dbReference type="Proteomes" id="UP000887565"/>
    </source>
</evidence>
<accession>A0A915KAB8</accession>
<name>A0A915KAB8_ROMCU</name>